<dbReference type="Pfam" id="PF10523">
    <property type="entry name" value="BEN"/>
    <property type="match status" value="1"/>
</dbReference>
<dbReference type="Proteomes" id="UP000585614">
    <property type="component" value="Unassembled WGS sequence"/>
</dbReference>
<accession>A0A7J8ATH8</accession>
<dbReference type="GO" id="GO:0003677">
    <property type="term" value="F:DNA binding"/>
    <property type="evidence" value="ECO:0007669"/>
    <property type="project" value="InterPro"/>
</dbReference>
<evidence type="ECO:0000313" key="5">
    <source>
        <dbReference type="EMBL" id="KAF6389728.1"/>
    </source>
</evidence>
<protein>
    <submittedName>
        <fullName evidence="5">BEN domain containing 2</fullName>
    </submittedName>
</protein>
<dbReference type="InterPro" id="IPR018379">
    <property type="entry name" value="BEN_domain"/>
</dbReference>
<dbReference type="AlphaFoldDB" id="A0A7J8ATH8"/>
<dbReference type="EMBL" id="JACAGC010000001">
    <property type="protein sequence ID" value="KAF6389728.1"/>
    <property type="molecule type" value="Genomic_DNA"/>
</dbReference>
<feature type="region of interest" description="Disordered" evidence="3">
    <location>
        <begin position="405"/>
        <end position="424"/>
    </location>
</feature>
<feature type="compositionally biased region" description="Polar residues" evidence="3">
    <location>
        <begin position="409"/>
        <end position="419"/>
    </location>
</feature>
<sequence length="520" mass="57077">MSKEQDYVVVTIDDSDDDNSDDVVIIEDSGTELTENTVSANGVLTIQPNSQGSSDNCQPPSQMLHEAEGLAALDNQRVSQMNHPANLKRCNPNSADVEFAPLNKKGHLSIPGKDDERLQDLMKSLSAQVNEFCGIFSKIQQSLEQPWLPNSASPAVRAAVLPEEEPNWANSPEMMNSTTLMGNKSVGPDAASLSLCDSPELALIPIKVLARPENGRETSHGTMTYPPVLENNNNQNSSSPPACNHYDFGFLGDPRRNVRILNFHLMTAQRKIEPKQAARYLVRVIFSKEVLICSSVGVGSYSPTCSGQRPLDPNKMAAIREYLAEVFPNHDLRECGKDWKACIAYINALIRYLCFYNTKKALGNTSVNNRVPTNPNMPVSAGLNYRKDGDGYESSFQLSQEAAALETRANGNSQQNSSAFPKGFIEPSTDDSKIPLDALTYVGNPSGNVQVPYKVLNTTKAKPCPEPSARYLIRNVVSEDILTKTNVHDNVTHGIHALDPNRITTLRDIDEVIKLPRAIL</sequence>
<dbReference type="PANTHER" id="PTHR47305">
    <property type="entry name" value="BEN DOMAIN-CONTAINING PROTEIN 2"/>
    <property type="match status" value="1"/>
</dbReference>
<comment type="subcellular location">
    <subcellularLocation>
        <location evidence="1">Nucleus</location>
    </subcellularLocation>
</comment>
<evidence type="ECO:0000256" key="2">
    <source>
        <dbReference type="ARBA" id="ARBA00023242"/>
    </source>
</evidence>
<evidence type="ECO:0000259" key="4">
    <source>
        <dbReference type="PROSITE" id="PS51457"/>
    </source>
</evidence>
<comment type="caution">
    <text evidence="5">The sequence shown here is derived from an EMBL/GenBank/DDBJ whole genome shotgun (WGS) entry which is preliminary data.</text>
</comment>
<evidence type="ECO:0000256" key="1">
    <source>
        <dbReference type="ARBA" id="ARBA00004123"/>
    </source>
</evidence>
<dbReference type="GO" id="GO:0005634">
    <property type="term" value="C:nucleus"/>
    <property type="evidence" value="ECO:0007669"/>
    <property type="project" value="UniProtKB-SubCell"/>
</dbReference>
<dbReference type="PANTHER" id="PTHR47305:SF3">
    <property type="entry name" value="BEN DOMAIN-CONTAINING PROTEIN 2"/>
    <property type="match status" value="1"/>
</dbReference>
<reference evidence="5 6" key="1">
    <citation type="journal article" date="2020" name="Nature">
        <title>Six reference-quality genomes reveal evolution of bat adaptations.</title>
        <authorList>
            <person name="Jebb D."/>
            <person name="Huang Z."/>
            <person name="Pippel M."/>
            <person name="Hughes G.M."/>
            <person name="Lavrichenko K."/>
            <person name="Devanna P."/>
            <person name="Winkler S."/>
            <person name="Jermiin L.S."/>
            <person name="Skirmuntt E.C."/>
            <person name="Katzourakis A."/>
            <person name="Burkitt-Gray L."/>
            <person name="Ray D.A."/>
            <person name="Sullivan K.A.M."/>
            <person name="Roscito J.G."/>
            <person name="Kirilenko B.M."/>
            <person name="Davalos L.M."/>
            <person name="Corthals A.P."/>
            <person name="Power M.L."/>
            <person name="Jones G."/>
            <person name="Ransome R.D."/>
            <person name="Dechmann D.K.N."/>
            <person name="Locatelli A.G."/>
            <person name="Puechmaille S.J."/>
            <person name="Fedrigo O."/>
            <person name="Jarvis E.D."/>
            <person name="Hiller M."/>
            <person name="Vernes S.C."/>
            <person name="Myers E.W."/>
            <person name="Teeling E.C."/>
        </authorList>
    </citation>
    <scope>NUCLEOTIDE SEQUENCE [LARGE SCALE GENOMIC DNA]</scope>
    <source>
        <strain evidence="5">MRhiFer1</strain>
        <tissue evidence="5">Lung</tissue>
    </source>
</reference>
<gene>
    <name evidence="5" type="ORF">mRhiFer1_001455</name>
</gene>
<keyword evidence="2" id="KW-0539">Nucleus</keyword>
<dbReference type="SMART" id="SM01025">
    <property type="entry name" value="BEN"/>
    <property type="match status" value="2"/>
</dbReference>
<organism evidence="5 6">
    <name type="scientific">Rhinolophus ferrumequinum</name>
    <name type="common">Greater horseshoe bat</name>
    <dbReference type="NCBI Taxonomy" id="59479"/>
    <lineage>
        <taxon>Eukaryota</taxon>
        <taxon>Metazoa</taxon>
        <taxon>Chordata</taxon>
        <taxon>Craniata</taxon>
        <taxon>Vertebrata</taxon>
        <taxon>Euteleostomi</taxon>
        <taxon>Mammalia</taxon>
        <taxon>Eutheria</taxon>
        <taxon>Laurasiatheria</taxon>
        <taxon>Chiroptera</taxon>
        <taxon>Yinpterochiroptera</taxon>
        <taxon>Rhinolophoidea</taxon>
        <taxon>Rhinolophidae</taxon>
        <taxon>Rhinolophinae</taxon>
        <taxon>Rhinolophus</taxon>
    </lineage>
</organism>
<proteinExistence type="predicted"/>
<feature type="domain" description="BEN" evidence="4">
    <location>
        <begin position="255"/>
        <end position="360"/>
    </location>
</feature>
<name>A0A7J8ATH8_RHIFE</name>
<dbReference type="PROSITE" id="PS51457">
    <property type="entry name" value="BEN"/>
    <property type="match status" value="1"/>
</dbReference>
<evidence type="ECO:0000256" key="3">
    <source>
        <dbReference type="SAM" id="MobiDB-lite"/>
    </source>
</evidence>
<evidence type="ECO:0000313" key="6">
    <source>
        <dbReference type="Proteomes" id="UP000585614"/>
    </source>
</evidence>